<proteinExistence type="inferred from homology"/>
<dbReference type="InterPro" id="IPR058533">
    <property type="entry name" value="Cation_efflux_TM"/>
</dbReference>
<dbReference type="STRING" id="1215089.BBI08_13875"/>
<sequence>MSHDHDHFETTRNNNRKALTIALVITAGIMLLEFFGGLFTNSLALIADSGHMLSDTVSLVLSLSAIWFAGKAVSTKKTYGYYRFEILTAFINGITLFIMAGFIIYEAIKRLYEPSEVQGGWMLVIAAIGLVANLLSAWVLNRGADVHGNLNMKSAYMHIIGDALGSVGAIVAGLLILLFDWTIADPIISVAVALLILRSAWSILQNSLHILMEGTPRDLDLQEITARLLKIDGVVGVHDLHVWTITSGLDQFTCHIDVEENVDEQQVLQQALKLVHDICDIEHATIQIEKADTHHSSLKV</sequence>
<dbReference type="RefSeq" id="WP_008496279.1">
    <property type="nucleotide sequence ID" value="NZ_CP016537.2"/>
</dbReference>
<evidence type="ECO:0000259" key="10">
    <source>
        <dbReference type="Pfam" id="PF16916"/>
    </source>
</evidence>
<dbReference type="GO" id="GO:0005385">
    <property type="term" value="F:zinc ion transmembrane transporter activity"/>
    <property type="evidence" value="ECO:0007669"/>
    <property type="project" value="TreeGrafter"/>
</dbReference>
<keyword evidence="4 8" id="KW-0812">Transmembrane</keyword>
<feature type="domain" description="Cation efflux protein cytoplasmic" evidence="10">
    <location>
        <begin position="216"/>
        <end position="290"/>
    </location>
</feature>
<dbReference type="InterPro" id="IPR050681">
    <property type="entry name" value="CDF/SLC30A"/>
</dbReference>
<evidence type="ECO:0000256" key="2">
    <source>
        <dbReference type="ARBA" id="ARBA00008873"/>
    </source>
</evidence>
<evidence type="ECO:0000256" key="5">
    <source>
        <dbReference type="ARBA" id="ARBA00022989"/>
    </source>
</evidence>
<dbReference type="Pfam" id="PF16916">
    <property type="entry name" value="ZT_dimer"/>
    <property type="match status" value="1"/>
</dbReference>
<dbReference type="InterPro" id="IPR027469">
    <property type="entry name" value="Cation_efflux_TMD_sf"/>
</dbReference>
<evidence type="ECO:0000313" key="12">
    <source>
        <dbReference type="Proteomes" id="UP000092687"/>
    </source>
</evidence>
<name>A0A1C7DUK0_9BACL</name>
<dbReference type="SUPFAM" id="SSF160240">
    <property type="entry name" value="Cation efflux protein cytoplasmic domain-like"/>
    <property type="match status" value="1"/>
</dbReference>
<dbReference type="EMBL" id="CP016537">
    <property type="protein sequence ID" value="ANU14873.1"/>
    <property type="molecule type" value="Genomic_DNA"/>
</dbReference>
<protein>
    <submittedName>
        <fullName evidence="11">Cation transporter</fullName>
    </submittedName>
</protein>
<reference evidence="11" key="1">
    <citation type="submission" date="2016-10" db="EMBL/GenBank/DDBJ databases">
        <authorList>
            <person name="de Groot N.N."/>
        </authorList>
    </citation>
    <scope>NUCLEOTIDE SEQUENCE</scope>
    <source>
        <strain evidence="11">DSM 24743</strain>
    </source>
</reference>
<feature type="transmembrane region" description="Helical" evidence="8">
    <location>
        <begin position="160"/>
        <end position="181"/>
    </location>
</feature>
<dbReference type="AlphaFoldDB" id="A0A1C7DUK0"/>
<evidence type="ECO:0000256" key="6">
    <source>
        <dbReference type="ARBA" id="ARBA00023065"/>
    </source>
</evidence>
<dbReference type="PANTHER" id="PTHR11562:SF17">
    <property type="entry name" value="RE54080P-RELATED"/>
    <property type="match status" value="1"/>
</dbReference>
<dbReference type="NCBIfam" id="TIGR01297">
    <property type="entry name" value="CDF"/>
    <property type="match status" value="1"/>
</dbReference>
<keyword evidence="3" id="KW-0813">Transport</keyword>
<dbReference type="InterPro" id="IPR002524">
    <property type="entry name" value="Cation_efflux"/>
</dbReference>
<dbReference type="GO" id="GO:0005886">
    <property type="term" value="C:plasma membrane"/>
    <property type="evidence" value="ECO:0007669"/>
    <property type="project" value="TreeGrafter"/>
</dbReference>
<dbReference type="PANTHER" id="PTHR11562">
    <property type="entry name" value="CATION EFFLUX PROTEIN/ ZINC TRANSPORTER"/>
    <property type="match status" value="1"/>
</dbReference>
<evidence type="ECO:0000313" key="11">
    <source>
        <dbReference type="EMBL" id="ANU14873.1"/>
    </source>
</evidence>
<dbReference type="SUPFAM" id="SSF161111">
    <property type="entry name" value="Cation efflux protein transmembrane domain-like"/>
    <property type="match status" value="1"/>
</dbReference>
<accession>A0A1C7DUK0</accession>
<dbReference type="InterPro" id="IPR027470">
    <property type="entry name" value="Cation_efflux_CTD"/>
</dbReference>
<dbReference type="Proteomes" id="UP000092687">
    <property type="component" value="Chromosome"/>
</dbReference>
<comment type="subcellular location">
    <subcellularLocation>
        <location evidence="1">Membrane</location>
        <topology evidence="1">Multi-pass membrane protein</topology>
    </subcellularLocation>
</comment>
<dbReference type="OrthoDB" id="9809646at2"/>
<evidence type="ECO:0000256" key="1">
    <source>
        <dbReference type="ARBA" id="ARBA00004141"/>
    </source>
</evidence>
<organism evidence="11 12">
    <name type="scientific">Planococcus halocryophilus</name>
    <dbReference type="NCBI Taxonomy" id="1215089"/>
    <lineage>
        <taxon>Bacteria</taxon>
        <taxon>Bacillati</taxon>
        <taxon>Bacillota</taxon>
        <taxon>Bacilli</taxon>
        <taxon>Bacillales</taxon>
        <taxon>Caryophanaceae</taxon>
        <taxon>Planococcus</taxon>
    </lineage>
</organism>
<evidence type="ECO:0000256" key="3">
    <source>
        <dbReference type="ARBA" id="ARBA00022448"/>
    </source>
</evidence>
<keyword evidence="5 8" id="KW-1133">Transmembrane helix</keyword>
<dbReference type="KEGG" id="phc:BBI08_13875"/>
<feature type="transmembrane region" description="Helical" evidence="8">
    <location>
        <begin position="21"/>
        <end position="44"/>
    </location>
</feature>
<keyword evidence="6" id="KW-0406">Ion transport</keyword>
<evidence type="ECO:0000256" key="7">
    <source>
        <dbReference type="ARBA" id="ARBA00023136"/>
    </source>
</evidence>
<feature type="domain" description="Cation efflux protein transmembrane" evidence="9">
    <location>
        <begin position="19"/>
        <end position="212"/>
    </location>
</feature>
<gene>
    <name evidence="11" type="ORF">BBI08_13875</name>
</gene>
<dbReference type="InterPro" id="IPR036837">
    <property type="entry name" value="Cation_efflux_CTD_sf"/>
</dbReference>
<evidence type="ECO:0000256" key="8">
    <source>
        <dbReference type="SAM" id="Phobius"/>
    </source>
</evidence>
<evidence type="ECO:0000256" key="4">
    <source>
        <dbReference type="ARBA" id="ARBA00022692"/>
    </source>
</evidence>
<evidence type="ECO:0000259" key="9">
    <source>
        <dbReference type="Pfam" id="PF01545"/>
    </source>
</evidence>
<dbReference type="Pfam" id="PF01545">
    <property type="entry name" value="Cation_efflux"/>
    <property type="match status" value="1"/>
</dbReference>
<feature type="transmembrane region" description="Helical" evidence="8">
    <location>
        <begin position="86"/>
        <end position="108"/>
    </location>
</feature>
<feature type="transmembrane region" description="Helical" evidence="8">
    <location>
        <begin position="56"/>
        <end position="74"/>
    </location>
</feature>
<comment type="similarity">
    <text evidence="2">Belongs to the cation diffusion facilitator (CDF) transporter (TC 2.A.4) family. SLC30A subfamily.</text>
</comment>
<dbReference type="Gene3D" id="1.20.1510.10">
    <property type="entry name" value="Cation efflux protein transmembrane domain"/>
    <property type="match status" value="1"/>
</dbReference>
<keyword evidence="12" id="KW-1185">Reference proteome</keyword>
<feature type="transmembrane region" description="Helical" evidence="8">
    <location>
        <begin position="120"/>
        <end position="140"/>
    </location>
</feature>
<feature type="transmembrane region" description="Helical" evidence="8">
    <location>
        <begin position="187"/>
        <end position="204"/>
    </location>
</feature>
<keyword evidence="7 8" id="KW-0472">Membrane</keyword>